<keyword evidence="3" id="KW-1185">Reference proteome</keyword>
<protein>
    <submittedName>
        <fullName evidence="2">Uncharacterized protein</fullName>
    </submittedName>
</protein>
<keyword evidence="1" id="KW-1133">Transmembrane helix</keyword>
<comment type="caution">
    <text evidence="2">The sequence shown here is derived from an EMBL/GenBank/DDBJ whole genome shotgun (WGS) entry which is preliminary data.</text>
</comment>
<evidence type="ECO:0000256" key="1">
    <source>
        <dbReference type="SAM" id="Phobius"/>
    </source>
</evidence>
<feature type="transmembrane region" description="Helical" evidence="1">
    <location>
        <begin position="48"/>
        <end position="65"/>
    </location>
</feature>
<feature type="transmembrane region" description="Helical" evidence="1">
    <location>
        <begin position="24"/>
        <end position="42"/>
    </location>
</feature>
<organism evidence="2 3">
    <name type="scientific">Streptomyces atriruber</name>
    <dbReference type="NCBI Taxonomy" id="545121"/>
    <lineage>
        <taxon>Bacteria</taxon>
        <taxon>Bacillati</taxon>
        <taxon>Actinomycetota</taxon>
        <taxon>Actinomycetes</taxon>
        <taxon>Kitasatosporales</taxon>
        <taxon>Streptomycetaceae</taxon>
        <taxon>Streptomyces</taxon>
    </lineage>
</organism>
<keyword evidence="1" id="KW-0812">Transmembrane</keyword>
<dbReference type="Proteomes" id="UP001551176">
    <property type="component" value="Unassembled WGS sequence"/>
</dbReference>
<gene>
    <name evidence="2" type="ORF">ABZ921_40515</name>
</gene>
<evidence type="ECO:0000313" key="2">
    <source>
        <dbReference type="EMBL" id="MEU6826928.1"/>
    </source>
</evidence>
<evidence type="ECO:0000313" key="3">
    <source>
        <dbReference type="Proteomes" id="UP001551176"/>
    </source>
</evidence>
<reference evidence="2 3" key="1">
    <citation type="submission" date="2024-06" db="EMBL/GenBank/DDBJ databases">
        <title>The Natural Products Discovery Center: Release of the First 8490 Sequenced Strains for Exploring Actinobacteria Biosynthetic Diversity.</title>
        <authorList>
            <person name="Kalkreuter E."/>
            <person name="Kautsar S.A."/>
            <person name="Yang D."/>
            <person name="Bader C.D."/>
            <person name="Teijaro C.N."/>
            <person name="Fluegel L."/>
            <person name="Davis C.M."/>
            <person name="Simpson J.R."/>
            <person name="Lauterbach L."/>
            <person name="Steele A.D."/>
            <person name="Gui C."/>
            <person name="Meng S."/>
            <person name="Li G."/>
            <person name="Viehrig K."/>
            <person name="Ye F."/>
            <person name="Su P."/>
            <person name="Kiefer A.F."/>
            <person name="Nichols A."/>
            <person name="Cepeda A.J."/>
            <person name="Yan W."/>
            <person name="Fan B."/>
            <person name="Jiang Y."/>
            <person name="Adhikari A."/>
            <person name="Zheng C.-J."/>
            <person name="Schuster L."/>
            <person name="Cowan T.M."/>
            <person name="Smanski M.J."/>
            <person name="Chevrette M.G."/>
            <person name="De Carvalho L.P.S."/>
            <person name="Shen B."/>
        </authorList>
    </citation>
    <scope>NUCLEOTIDE SEQUENCE [LARGE SCALE GENOMIC DNA]</scope>
    <source>
        <strain evidence="2 3">NPDC046838</strain>
    </source>
</reference>
<sequence length="76" mass="8373">MAVTWTDRVPEVERITSQAREVRFWRTVLSALAGVLFGLGWLTAKGFAVLWLAVVWTATAVRLGWQEARRGAAGTG</sequence>
<accession>A0ABV3C0Y4</accession>
<keyword evidence="1" id="KW-0472">Membrane</keyword>
<name>A0ABV3C0Y4_9ACTN</name>
<dbReference type="EMBL" id="JBEYXV010000034">
    <property type="protein sequence ID" value="MEU6826928.1"/>
    <property type="molecule type" value="Genomic_DNA"/>
</dbReference>
<proteinExistence type="predicted"/>
<dbReference type="RefSeq" id="WP_359358695.1">
    <property type="nucleotide sequence ID" value="NZ_JBEYXV010000034.1"/>
</dbReference>